<evidence type="ECO:0000256" key="2">
    <source>
        <dbReference type="ARBA" id="ARBA00022723"/>
    </source>
</evidence>
<dbReference type="EMBL" id="JQEC01000015">
    <property type="protein sequence ID" value="KGJ95181.1"/>
    <property type="molecule type" value="Genomic_DNA"/>
</dbReference>
<dbReference type="PANTHER" id="PTHR33337">
    <property type="entry name" value="GFA DOMAIN-CONTAINING PROTEIN"/>
    <property type="match status" value="1"/>
</dbReference>
<comment type="similarity">
    <text evidence="1">Belongs to the Gfa family.</text>
</comment>
<dbReference type="GO" id="GO:0046872">
    <property type="term" value="F:metal ion binding"/>
    <property type="evidence" value="ECO:0007669"/>
    <property type="project" value="UniProtKB-KW"/>
</dbReference>
<protein>
    <submittedName>
        <fullName evidence="6">Glutathione-dependent formaldehyde-activating GFA</fullName>
    </submittedName>
</protein>
<dbReference type="GO" id="GO:0016846">
    <property type="term" value="F:carbon-sulfur lyase activity"/>
    <property type="evidence" value="ECO:0007669"/>
    <property type="project" value="InterPro"/>
</dbReference>
<evidence type="ECO:0000256" key="3">
    <source>
        <dbReference type="ARBA" id="ARBA00022833"/>
    </source>
</evidence>
<proteinExistence type="inferred from homology"/>
<dbReference type="PROSITE" id="PS51891">
    <property type="entry name" value="CENP_V_GFA"/>
    <property type="match status" value="1"/>
</dbReference>
<evidence type="ECO:0000313" key="7">
    <source>
        <dbReference type="Proteomes" id="UP000029868"/>
    </source>
</evidence>
<accession>A0A099KX82</accession>
<feature type="domain" description="CENP-V/GFA" evidence="5">
    <location>
        <begin position="3"/>
        <end position="111"/>
    </location>
</feature>
<dbReference type="InterPro" id="IPR011057">
    <property type="entry name" value="Mss4-like_sf"/>
</dbReference>
<keyword evidence="3" id="KW-0862">Zinc</keyword>
<dbReference type="PATRIC" id="fig|28229.3.peg.1570"/>
<dbReference type="Proteomes" id="UP000029868">
    <property type="component" value="Unassembled WGS sequence"/>
</dbReference>
<evidence type="ECO:0000256" key="1">
    <source>
        <dbReference type="ARBA" id="ARBA00005495"/>
    </source>
</evidence>
<evidence type="ECO:0000256" key="4">
    <source>
        <dbReference type="ARBA" id="ARBA00023239"/>
    </source>
</evidence>
<organism evidence="6 7">
    <name type="scientific">Colwellia psychrerythraea</name>
    <name type="common">Vibrio psychroerythus</name>
    <dbReference type="NCBI Taxonomy" id="28229"/>
    <lineage>
        <taxon>Bacteria</taxon>
        <taxon>Pseudomonadati</taxon>
        <taxon>Pseudomonadota</taxon>
        <taxon>Gammaproteobacteria</taxon>
        <taxon>Alteromonadales</taxon>
        <taxon>Colwelliaceae</taxon>
        <taxon>Colwellia</taxon>
    </lineage>
</organism>
<dbReference type="SUPFAM" id="SSF51316">
    <property type="entry name" value="Mss4-like"/>
    <property type="match status" value="1"/>
</dbReference>
<dbReference type="PANTHER" id="PTHR33337:SF40">
    <property type="entry name" value="CENP-V_GFA DOMAIN-CONTAINING PROTEIN-RELATED"/>
    <property type="match status" value="1"/>
</dbReference>
<gene>
    <name evidence="6" type="ORF">GAB14E_1963</name>
</gene>
<sequence>MTFEATCCCKQISITVSGKPEMNSVCNCTNCKQRTGSAFGISTYFKTDAVLNKSGDTKIYKLWHKEQNHEQNRHFCTQCGITLYWTISTMPHLIGVAGGCFSDSEVLEPTHTLNNSSKCQWVSFPSNWQVQE</sequence>
<keyword evidence="4" id="KW-0456">Lyase</keyword>
<dbReference type="InterPro" id="IPR006913">
    <property type="entry name" value="CENP-V/GFA"/>
</dbReference>
<comment type="caution">
    <text evidence="6">The sequence shown here is derived from an EMBL/GenBank/DDBJ whole genome shotgun (WGS) entry which is preliminary data.</text>
</comment>
<keyword evidence="2" id="KW-0479">Metal-binding</keyword>
<evidence type="ECO:0000313" key="6">
    <source>
        <dbReference type="EMBL" id="KGJ95181.1"/>
    </source>
</evidence>
<dbReference type="OrthoDB" id="4188830at2"/>
<reference evidence="6 7" key="1">
    <citation type="submission" date="2014-08" db="EMBL/GenBank/DDBJ databases">
        <title>Genomic and Phenotypic Diversity of Colwellia psychrerythraea strains from Disparate Marine Basins.</title>
        <authorList>
            <person name="Techtmann S.M."/>
            <person name="Stelling S.C."/>
            <person name="Utturkar S.M."/>
            <person name="Alshibli N."/>
            <person name="Harris A."/>
            <person name="Brown S.D."/>
            <person name="Hazen T.C."/>
        </authorList>
    </citation>
    <scope>NUCLEOTIDE SEQUENCE [LARGE SCALE GENOMIC DNA]</scope>
    <source>
        <strain evidence="6 7">GAB14E</strain>
    </source>
</reference>
<name>A0A099KX82_COLPS</name>
<dbReference type="Pfam" id="PF04828">
    <property type="entry name" value="GFA"/>
    <property type="match status" value="1"/>
</dbReference>
<dbReference type="RefSeq" id="WP_052093562.1">
    <property type="nucleotide sequence ID" value="NZ_JQEC01000015.1"/>
</dbReference>
<evidence type="ECO:0000259" key="5">
    <source>
        <dbReference type="PROSITE" id="PS51891"/>
    </source>
</evidence>
<dbReference type="Gene3D" id="3.90.1590.10">
    <property type="entry name" value="glutathione-dependent formaldehyde- activating enzyme (gfa)"/>
    <property type="match status" value="1"/>
</dbReference>
<dbReference type="AlphaFoldDB" id="A0A099KX82"/>